<protein>
    <submittedName>
        <fullName evidence="5">Sulfatase</fullName>
    </submittedName>
</protein>
<evidence type="ECO:0000256" key="2">
    <source>
        <dbReference type="ARBA" id="ARBA00022801"/>
    </source>
</evidence>
<dbReference type="GO" id="GO:0004423">
    <property type="term" value="F:iduronate-2-sulfatase activity"/>
    <property type="evidence" value="ECO:0007669"/>
    <property type="project" value="TreeGrafter"/>
</dbReference>
<dbReference type="InterPro" id="IPR000917">
    <property type="entry name" value="Sulfatase_N"/>
</dbReference>
<feature type="region of interest" description="Disordered" evidence="3">
    <location>
        <begin position="461"/>
        <end position="487"/>
    </location>
</feature>
<keyword evidence="2" id="KW-0378">Hydrolase</keyword>
<evidence type="ECO:0000256" key="1">
    <source>
        <dbReference type="ARBA" id="ARBA00022723"/>
    </source>
</evidence>
<dbReference type="InterPro" id="IPR017850">
    <property type="entry name" value="Alkaline_phosphatase_core_sf"/>
</dbReference>
<dbReference type="Proteomes" id="UP000295217">
    <property type="component" value="Unassembled WGS sequence"/>
</dbReference>
<dbReference type="AlphaFoldDB" id="A0A4R5AIU5"/>
<sequence>MTDQHRAGFTAGSGFELDTMPYTDGLAGDGLRFPGAYTSSPACVPARTSLLTGRFPSSHKVTQNSNAEHAYYDHDLLDVLRSAGYRLSFSGKPHMHRGPDDFDFWAGPYYHTAGPAETDEQRAFDAWLDELDHGVAMAPTPFPLECQLPHRIVDRALDALDSAGDEPQFLWVSMPEPHNPYQVPEPYFSMFAEEDVPPRAHGAEAARAKGGHWLWLQRLIEEKRPDYDEHWRRYRANYCGMLRLIDDQIRRLVDHARSALHGPLLVVLLSDHGDYVGEYGLQRKGAGLPEVLMRIPMIFHGDGVRSGQVRDELVSLVDVLPTVCEIVGVPIPDGVQGRSLEPLLRGEPAPSDVFSSIYAERGYGGLTYGPDERPPLHFPYKGRTFDELNTVTQSGASRMVRRGDHKLVVHSTGEGELYDLRADPTEVVDLFDDPRHARLREKLTWLMLQWTLRLQDTHPRGAYDPKVPEHHWNPLPGAATDQRQRDG</sequence>
<evidence type="ECO:0000313" key="5">
    <source>
        <dbReference type="EMBL" id="TDD71376.1"/>
    </source>
</evidence>
<reference evidence="5 6" key="1">
    <citation type="submission" date="2019-02" db="EMBL/GenBank/DDBJ databases">
        <title>Draft genome sequences of novel Actinobacteria.</title>
        <authorList>
            <person name="Sahin N."/>
            <person name="Ay H."/>
            <person name="Saygin H."/>
        </authorList>
    </citation>
    <scope>NUCLEOTIDE SEQUENCE [LARGE SCALE GENOMIC DNA]</scope>
    <source>
        <strain evidence="5 6">8K307</strain>
    </source>
</reference>
<dbReference type="GO" id="GO:0046872">
    <property type="term" value="F:metal ion binding"/>
    <property type="evidence" value="ECO:0007669"/>
    <property type="project" value="UniProtKB-KW"/>
</dbReference>
<dbReference type="PANTHER" id="PTHR45953:SF1">
    <property type="entry name" value="IDURONATE 2-SULFATASE"/>
    <property type="match status" value="1"/>
</dbReference>
<gene>
    <name evidence="5" type="ORF">E1262_06325</name>
</gene>
<evidence type="ECO:0000259" key="4">
    <source>
        <dbReference type="Pfam" id="PF00884"/>
    </source>
</evidence>
<keyword evidence="6" id="KW-1185">Reference proteome</keyword>
<feature type="compositionally biased region" description="Basic and acidic residues" evidence="3">
    <location>
        <begin position="461"/>
        <end position="472"/>
    </location>
</feature>
<comment type="caution">
    <text evidence="5">The sequence shown here is derived from an EMBL/GenBank/DDBJ whole genome shotgun (WGS) entry which is preliminary data.</text>
</comment>
<dbReference type="Pfam" id="PF00884">
    <property type="entry name" value="Sulfatase"/>
    <property type="match status" value="1"/>
</dbReference>
<name>A0A4R5AIU5_9ACTN</name>
<keyword evidence="1" id="KW-0479">Metal-binding</keyword>
<feature type="domain" description="Sulfatase N-terminal" evidence="4">
    <location>
        <begin position="2"/>
        <end position="329"/>
    </location>
</feature>
<dbReference type="OrthoDB" id="9777306at2"/>
<evidence type="ECO:0000313" key="6">
    <source>
        <dbReference type="Proteomes" id="UP000295217"/>
    </source>
</evidence>
<dbReference type="PANTHER" id="PTHR45953">
    <property type="entry name" value="IDURONATE 2-SULFATASE"/>
    <property type="match status" value="1"/>
</dbReference>
<dbReference type="Gene3D" id="3.40.720.10">
    <property type="entry name" value="Alkaline Phosphatase, subunit A"/>
    <property type="match status" value="1"/>
</dbReference>
<dbReference type="GO" id="GO:0005737">
    <property type="term" value="C:cytoplasm"/>
    <property type="evidence" value="ECO:0007669"/>
    <property type="project" value="TreeGrafter"/>
</dbReference>
<accession>A0A4R5AIU5</accession>
<dbReference type="EMBL" id="SMLB01000006">
    <property type="protein sequence ID" value="TDD71376.1"/>
    <property type="molecule type" value="Genomic_DNA"/>
</dbReference>
<organism evidence="5 6">
    <name type="scientific">Jiangella aurantiaca</name>
    <dbReference type="NCBI Taxonomy" id="2530373"/>
    <lineage>
        <taxon>Bacteria</taxon>
        <taxon>Bacillati</taxon>
        <taxon>Actinomycetota</taxon>
        <taxon>Actinomycetes</taxon>
        <taxon>Jiangellales</taxon>
        <taxon>Jiangellaceae</taxon>
        <taxon>Jiangella</taxon>
    </lineage>
</organism>
<proteinExistence type="predicted"/>
<evidence type="ECO:0000256" key="3">
    <source>
        <dbReference type="SAM" id="MobiDB-lite"/>
    </source>
</evidence>
<dbReference type="SUPFAM" id="SSF53649">
    <property type="entry name" value="Alkaline phosphatase-like"/>
    <property type="match status" value="1"/>
</dbReference>